<reference evidence="11 12" key="1">
    <citation type="journal article" date="2011" name="BMC Genomics">
        <title>Comparative genome analysis and genome-guided physiological analysis of Roseobacter litoralis.</title>
        <authorList>
            <person name="Kalhoefer D."/>
            <person name="Thole S."/>
            <person name="Voget S."/>
            <person name="Lehmann R."/>
            <person name="Liesegang H."/>
            <person name="Wollher A."/>
            <person name="Daniel R."/>
            <person name="Simon M."/>
            <person name="Brinkhoff T."/>
        </authorList>
    </citation>
    <scope>NUCLEOTIDE SEQUENCE [LARGE SCALE GENOMIC DNA]</scope>
    <source>
        <strain evidence="12">ATCC 49566 / DSM 6996 / JCM 21268 / NBRC 15278 / OCh 149</strain>
    </source>
</reference>
<dbReference type="eggNOG" id="COG1502">
    <property type="taxonomic scope" value="Bacteria"/>
</dbReference>
<organism evidence="11 12">
    <name type="scientific">Roseobacter litoralis (strain ATCC 49566 / DSM 6996 / JCM 21268 / NBRC 15278 / OCh 149)</name>
    <dbReference type="NCBI Taxonomy" id="391595"/>
    <lineage>
        <taxon>Bacteria</taxon>
        <taxon>Pseudomonadati</taxon>
        <taxon>Pseudomonadota</taxon>
        <taxon>Alphaproteobacteria</taxon>
        <taxon>Rhodobacterales</taxon>
        <taxon>Roseobacteraceae</taxon>
        <taxon>Roseobacter</taxon>
    </lineage>
</organism>
<keyword evidence="12" id="KW-1185">Reference proteome</keyword>
<dbReference type="GO" id="GO:0005576">
    <property type="term" value="C:extracellular region"/>
    <property type="evidence" value="ECO:0007669"/>
    <property type="project" value="UniProtKB-SubCell"/>
</dbReference>
<dbReference type="CDD" id="cd09105">
    <property type="entry name" value="PLDc_vPLD1_2_like_2"/>
    <property type="match status" value="1"/>
</dbReference>
<evidence type="ECO:0000256" key="9">
    <source>
        <dbReference type="ARBA" id="ARBA00029594"/>
    </source>
</evidence>
<feature type="domain" description="PLD phosphodiesterase" evidence="10">
    <location>
        <begin position="183"/>
        <end position="210"/>
    </location>
</feature>
<dbReference type="GO" id="GO:0004630">
    <property type="term" value="F:phospholipase D activity"/>
    <property type="evidence" value="ECO:0007669"/>
    <property type="project" value="UniProtKB-EC"/>
</dbReference>
<dbReference type="Gene3D" id="3.30.870.10">
    <property type="entry name" value="Endonuclease Chain A"/>
    <property type="match status" value="2"/>
</dbReference>
<dbReference type="InterPro" id="IPR001736">
    <property type="entry name" value="PLipase_D/transphosphatidylase"/>
</dbReference>
<dbReference type="Pfam" id="PF13091">
    <property type="entry name" value="PLDc_2"/>
    <property type="match status" value="1"/>
</dbReference>
<evidence type="ECO:0000313" key="12">
    <source>
        <dbReference type="Proteomes" id="UP000001353"/>
    </source>
</evidence>
<evidence type="ECO:0000256" key="4">
    <source>
        <dbReference type="ARBA" id="ARBA00018392"/>
    </source>
</evidence>
<accession>F7ZEQ3</accession>
<evidence type="ECO:0000256" key="7">
    <source>
        <dbReference type="ARBA" id="ARBA00022801"/>
    </source>
</evidence>
<dbReference type="InterPro" id="IPR015679">
    <property type="entry name" value="PLipase_D_fam"/>
</dbReference>
<keyword evidence="5" id="KW-0964">Secreted</keyword>
<dbReference type="Proteomes" id="UP000001353">
    <property type="component" value="Chromosome"/>
</dbReference>
<dbReference type="SUPFAM" id="SSF56024">
    <property type="entry name" value="Phospholipase D/nuclease"/>
    <property type="match status" value="2"/>
</dbReference>
<name>F7ZEQ3_ROSLO</name>
<feature type="domain" description="PLD phosphodiesterase" evidence="10">
    <location>
        <begin position="396"/>
        <end position="423"/>
    </location>
</feature>
<sequence length="513" mass="56842">MTLLNNLEVLVTADEGYRAFEKAVVAAKTRIDMGFRVFDPRMHLLSCEAREFGSRWVDLLLAKLNEGVDITIALSDFDPVVRPELHRGSFKSLSILLGIAEMVTGHGRLRVTVEDHPARVGWAPRIALWPKVQSQVAQTCDWLNGLEDAARAEAIRFMPRFTEFTFEKDGKIHPKRREFPPMLPVTHHQKLAVIDDEVLYVGGLDLDARRMDTVHHALPAEKTWHDVHVILHDKKRALAAREHLESFSAECAGEVSIRSPEGLLRTLSVKRKRNSGSLSPHVCDTGIMDRHLELIEQAERLIYLESQFLRDPVIADALVARAKTAPGLGLIILLPAAPLEVAFEGAEGLDYKFGEYLQAKAIGRITEAFGSRAFIASPAHCRKSEAGDRATLCGAPMIFVHSKVSIFDDHAGLVTSANLNGRSMRWDTELGIEISDPDQVRMLRKRVMGAWLPKGADDCFCAAAPETVKKWRDLAQQNASRAPADRSGFLLPHTASAAESFGTLLPGIPVEMV</sequence>
<dbReference type="SMART" id="SM00155">
    <property type="entry name" value="PLDc"/>
    <property type="match status" value="2"/>
</dbReference>
<dbReference type="Pfam" id="PF00614">
    <property type="entry name" value="PLDc"/>
    <property type="match status" value="1"/>
</dbReference>
<dbReference type="RefSeq" id="WP_013960078.1">
    <property type="nucleotide sequence ID" value="NC_015730.1"/>
</dbReference>
<comment type="subcellular location">
    <subcellularLocation>
        <location evidence="3">Secreted</location>
    </subcellularLocation>
</comment>
<dbReference type="AlphaFoldDB" id="F7ZEQ3"/>
<keyword evidence="7" id="KW-0378">Hydrolase</keyword>
<dbReference type="HOGENOM" id="CLU_550811_0_0_5"/>
<dbReference type="KEGG" id="rli:RLO149_c001020"/>
<evidence type="ECO:0000259" key="10">
    <source>
        <dbReference type="PROSITE" id="PS50035"/>
    </source>
</evidence>
<dbReference type="PROSITE" id="PS50035">
    <property type="entry name" value="PLD"/>
    <property type="match status" value="2"/>
</dbReference>
<evidence type="ECO:0000256" key="3">
    <source>
        <dbReference type="ARBA" id="ARBA00004613"/>
    </source>
</evidence>
<dbReference type="PANTHER" id="PTHR18896:SF76">
    <property type="entry name" value="PHOSPHOLIPASE"/>
    <property type="match status" value="1"/>
</dbReference>
<evidence type="ECO:0000256" key="1">
    <source>
        <dbReference type="ARBA" id="ARBA00000798"/>
    </source>
</evidence>
<dbReference type="InterPro" id="IPR025202">
    <property type="entry name" value="PLD-like_dom"/>
</dbReference>
<dbReference type="GO" id="GO:0009395">
    <property type="term" value="P:phospholipid catabolic process"/>
    <property type="evidence" value="ECO:0007669"/>
    <property type="project" value="TreeGrafter"/>
</dbReference>
<evidence type="ECO:0000256" key="6">
    <source>
        <dbReference type="ARBA" id="ARBA00022737"/>
    </source>
</evidence>
<proteinExistence type="predicted"/>
<dbReference type="OrthoDB" id="8828485at2"/>
<protein>
    <recommendedName>
        <fullName evidence="4">Phospholipase D</fullName>
    </recommendedName>
    <alternativeName>
        <fullName evidence="9">Choline phosphatase</fullName>
    </alternativeName>
</protein>
<dbReference type="EMBL" id="CP002623">
    <property type="protein sequence ID" value="AEI92134.1"/>
    <property type="molecule type" value="Genomic_DNA"/>
</dbReference>
<evidence type="ECO:0000313" key="11">
    <source>
        <dbReference type="EMBL" id="AEI92134.1"/>
    </source>
</evidence>
<gene>
    <name evidence="11" type="ordered locus">RLO149_c001020</name>
</gene>
<dbReference type="CDD" id="cd09104">
    <property type="entry name" value="PLDc_vPLD1_2_like_1"/>
    <property type="match status" value="1"/>
</dbReference>
<evidence type="ECO:0000256" key="5">
    <source>
        <dbReference type="ARBA" id="ARBA00022525"/>
    </source>
</evidence>
<dbReference type="PANTHER" id="PTHR18896">
    <property type="entry name" value="PHOSPHOLIPASE D"/>
    <property type="match status" value="1"/>
</dbReference>
<evidence type="ECO:0000256" key="8">
    <source>
        <dbReference type="ARBA" id="ARBA00023098"/>
    </source>
</evidence>
<keyword evidence="8" id="KW-0443">Lipid metabolism</keyword>
<keyword evidence="6" id="KW-0677">Repeat</keyword>
<comment type="function">
    <text evidence="2">Could be a virulence factor.</text>
</comment>
<evidence type="ECO:0000256" key="2">
    <source>
        <dbReference type="ARBA" id="ARBA00003145"/>
    </source>
</evidence>
<dbReference type="STRING" id="391595.RLO149_c001020"/>
<comment type="catalytic activity">
    <reaction evidence="1">
        <text>a 1,2-diacyl-sn-glycero-3-phosphocholine + H2O = a 1,2-diacyl-sn-glycero-3-phosphate + choline + H(+)</text>
        <dbReference type="Rhea" id="RHEA:14445"/>
        <dbReference type="ChEBI" id="CHEBI:15354"/>
        <dbReference type="ChEBI" id="CHEBI:15377"/>
        <dbReference type="ChEBI" id="CHEBI:15378"/>
        <dbReference type="ChEBI" id="CHEBI:57643"/>
        <dbReference type="ChEBI" id="CHEBI:58608"/>
        <dbReference type="EC" id="3.1.4.4"/>
    </reaction>
</comment>